<dbReference type="RefSeq" id="WP_149159803.1">
    <property type="nucleotide sequence ID" value="NZ_CP043505.1"/>
</dbReference>
<dbReference type="Pfam" id="PF11706">
    <property type="entry name" value="zf-CGNR"/>
    <property type="match status" value="1"/>
</dbReference>
<dbReference type="PANTHER" id="PTHR35525">
    <property type="entry name" value="BLL6575 PROTEIN"/>
    <property type="match status" value="1"/>
</dbReference>
<evidence type="ECO:0000313" key="2">
    <source>
        <dbReference type="EMBL" id="QEO13780.1"/>
    </source>
</evidence>
<organism evidence="2 3">
    <name type="scientific">Agromyces intestinalis</name>
    <dbReference type="NCBI Taxonomy" id="2592652"/>
    <lineage>
        <taxon>Bacteria</taxon>
        <taxon>Bacillati</taxon>
        <taxon>Actinomycetota</taxon>
        <taxon>Actinomycetes</taxon>
        <taxon>Micrococcales</taxon>
        <taxon>Microbacteriaceae</taxon>
        <taxon>Agromyces</taxon>
    </lineage>
</organism>
<sequence>MEFEHVGNAECLELANTIPDRSEGGARDWLADPAVATAWAASLEFEPARPFTTADLASLADLRDAVHTAFAALADGASVPHAALATVTEAHAAGLGRFGYVARDGAGTHGAATRDGAVTRDWPARWTADALAARFAESAVAELTGDRLDRLKACPSCGWLFIDTSRNGGRRWCSMRTCGSRDKALRHYRRRHTVADA</sequence>
<feature type="domain" description="Zinc finger CGNR" evidence="1">
    <location>
        <begin position="150"/>
        <end position="191"/>
    </location>
</feature>
<keyword evidence="3" id="KW-1185">Reference proteome</keyword>
<dbReference type="InterPro" id="IPR023286">
    <property type="entry name" value="ABATE_dom_sf"/>
</dbReference>
<evidence type="ECO:0000313" key="3">
    <source>
        <dbReference type="Proteomes" id="UP000324678"/>
    </source>
</evidence>
<dbReference type="InterPro" id="IPR021005">
    <property type="entry name" value="Znf_CGNR"/>
</dbReference>
<gene>
    <name evidence="2" type="ORF">FLP10_04600</name>
</gene>
<dbReference type="InterPro" id="IPR010852">
    <property type="entry name" value="ABATE"/>
</dbReference>
<protein>
    <recommendedName>
        <fullName evidence="1">Zinc finger CGNR domain-containing protein</fullName>
    </recommendedName>
</protein>
<dbReference type="OrthoDB" id="123307at2"/>
<dbReference type="Proteomes" id="UP000324678">
    <property type="component" value="Chromosome"/>
</dbReference>
<dbReference type="EMBL" id="CP043505">
    <property type="protein sequence ID" value="QEO13780.1"/>
    <property type="molecule type" value="Genomic_DNA"/>
</dbReference>
<evidence type="ECO:0000259" key="1">
    <source>
        <dbReference type="Pfam" id="PF11706"/>
    </source>
</evidence>
<dbReference type="Pfam" id="PF07336">
    <property type="entry name" value="ABATE"/>
    <property type="match status" value="1"/>
</dbReference>
<dbReference type="Gene3D" id="1.10.3300.10">
    <property type="entry name" value="Jann2411-like domain"/>
    <property type="match status" value="1"/>
</dbReference>
<accession>A0A5C1YE27</accession>
<dbReference type="AlphaFoldDB" id="A0A5C1YE27"/>
<dbReference type="PANTHER" id="PTHR35525:SF3">
    <property type="entry name" value="BLL6575 PROTEIN"/>
    <property type="match status" value="1"/>
</dbReference>
<proteinExistence type="predicted"/>
<dbReference type="KEGG" id="ail:FLP10_04600"/>
<dbReference type="SUPFAM" id="SSF160904">
    <property type="entry name" value="Jann2411-like"/>
    <property type="match status" value="1"/>
</dbReference>
<reference evidence="2 3" key="1">
    <citation type="submission" date="2019-09" db="EMBL/GenBank/DDBJ databases">
        <title>Genome sequencing of strain KACC 19306.</title>
        <authorList>
            <person name="Heo J."/>
            <person name="Kim S.-J."/>
            <person name="Kim J.-S."/>
            <person name="Hong S.-B."/>
            <person name="Kwon S.-W."/>
        </authorList>
    </citation>
    <scope>NUCLEOTIDE SEQUENCE [LARGE SCALE GENOMIC DNA]</scope>
    <source>
        <strain evidence="2 3">KACC 19306</strain>
    </source>
</reference>
<name>A0A5C1YE27_9MICO</name>